<dbReference type="InterPro" id="IPR016192">
    <property type="entry name" value="APOBEC/CMP_deaminase_Zn-bd"/>
</dbReference>
<evidence type="ECO:0000256" key="3">
    <source>
        <dbReference type="ARBA" id="ARBA00006576"/>
    </source>
</evidence>
<sequence>METTEMAARKSFIVMINMIAWMILITATGLGVIHFHECPVQPNLPIYVTVIGVTGLLSLLVMYLRNTLDDGLLVRFCSAFSFTLYLFIVCWFIAGTYWIYSIYPPNYVPTSTGDHCHKALYLFAFWINNLSFLFAELVAKCLQAREMAYCPYSGFPVGAAILKTGGAIITGCNVENASFGLTVCAERTAIQRAVAKGYRRFTAIAVTCDIKDSFVGPCGACRQVLMEFGTEWDVYLTKPDGTYRKTSLRDLLPLAFTPAHLQKN</sequence>
<dbReference type="InterPro" id="IPR002125">
    <property type="entry name" value="CMP_dCMP_dom"/>
</dbReference>
<evidence type="ECO:0000256" key="8">
    <source>
        <dbReference type="ARBA" id="ARBA00032005"/>
    </source>
</evidence>
<dbReference type="NCBIfam" id="TIGR01354">
    <property type="entry name" value="cyt_deam_tetra"/>
    <property type="match status" value="1"/>
</dbReference>
<evidence type="ECO:0000256" key="2">
    <source>
        <dbReference type="ARBA" id="ARBA00003949"/>
    </source>
</evidence>
<dbReference type="Pfam" id="PF00383">
    <property type="entry name" value="dCMP_cyt_deam_1"/>
    <property type="match status" value="1"/>
</dbReference>
<evidence type="ECO:0000256" key="9">
    <source>
        <dbReference type="ARBA" id="ARBA00049558"/>
    </source>
</evidence>
<feature type="transmembrane region" description="Helical" evidence="12">
    <location>
        <begin position="76"/>
        <end position="100"/>
    </location>
</feature>
<accession>A0A9J8D5Q8</accession>
<evidence type="ECO:0000256" key="12">
    <source>
        <dbReference type="SAM" id="Phobius"/>
    </source>
</evidence>
<dbReference type="InterPro" id="IPR016193">
    <property type="entry name" value="Cytidine_deaminase-like"/>
</dbReference>
<evidence type="ECO:0000259" key="13">
    <source>
        <dbReference type="PROSITE" id="PS51747"/>
    </source>
</evidence>
<dbReference type="Ensembl" id="ENSCCRT00000121254.1">
    <property type="protein sequence ID" value="ENSCCRP00000173476.1"/>
    <property type="gene ID" value="ENSCCRG00000078336.1"/>
</dbReference>
<feature type="binding site" evidence="11">
    <location>
        <position position="184"/>
    </location>
    <ligand>
        <name>Zn(2+)</name>
        <dbReference type="ChEBI" id="CHEBI:29105"/>
        <note>catalytic</note>
    </ligand>
</feature>
<dbReference type="GO" id="GO:0042802">
    <property type="term" value="F:identical protein binding"/>
    <property type="evidence" value="ECO:0007669"/>
    <property type="project" value="UniProtKB-ARBA"/>
</dbReference>
<dbReference type="EC" id="3.5.4.5" evidence="4"/>
<comment type="similarity">
    <text evidence="3">Belongs to the cytidine and deoxycytidylate deaminase family.</text>
</comment>
<feature type="transmembrane region" description="Helical" evidence="12">
    <location>
        <begin position="45"/>
        <end position="64"/>
    </location>
</feature>
<dbReference type="PANTHER" id="PTHR11644">
    <property type="entry name" value="CYTIDINE DEAMINASE"/>
    <property type="match status" value="1"/>
</dbReference>
<keyword evidence="12" id="KW-0812">Transmembrane</keyword>
<feature type="transmembrane region" description="Helical" evidence="12">
    <location>
        <begin position="12"/>
        <end position="33"/>
    </location>
</feature>
<evidence type="ECO:0000256" key="11">
    <source>
        <dbReference type="PIRSR" id="PIRSR606262-3"/>
    </source>
</evidence>
<organism evidence="14 15">
    <name type="scientific">Cyprinus carpio carpio</name>
    <dbReference type="NCBI Taxonomy" id="630221"/>
    <lineage>
        <taxon>Eukaryota</taxon>
        <taxon>Metazoa</taxon>
        <taxon>Chordata</taxon>
        <taxon>Craniata</taxon>
        <taxon>Vertebrata</taxon>
        <taxon>Euteleostomi</taxon>
        <taxon>Actinopterygii</taxon>
        <taxon>Neopterygii</taxon>
        <taxon>Teleostei</taxon>
        <taxon>Ostariophysi</taxon>
        <taxon>Cypriniformes</taxon>
        <taxon>Cyprinidae</taxon>
        <taxon>Cyprininae</taxon>
        <taxon>Cyprinus</taxon>
    </lineage>
</organism>
<comment type="function">
    <text evidence="2">This enzyme scavenges exogenous and endogenous cytidine and 2'-deoxycytidine for UMP synthesis.</text>
</comment>
<dbReference type="GO" id="GO:0055086">
    <property type="term" value="P:nucleobase-containing small molecule metabolic process"/>
    <property type="evidence" value="ECO:0007669"/>
    <property type="project" value="UniProtKB-ARBA"/>
</dbReference>
<comment type="catalytic activity">
    <reaction evidence="9">
        <text>cytidine + H2O + H(+) = uridine + NH4(+)</text>
        <dbReference type="Rhea" id="RHEA:16069"/>
        <dbReference type="ChEBI" id="CHEBI:15377"/>
        <dbReference type="ChEBI" id="CHEBI:15378"/>
        <dbReference type="ChEBI" id="CHEBI:16704"/>
        <dbReference type="ChEBI" id="CHEBI:17562"/>
        <dbReference type="ChEBI" id="CHEBI:28938"/>
        <dbReference type="EC" id="3.5.4.5"/>
    </reaction>
</comment>
<evidence type="ECO:0000256" key="6">
    <source>
        <dbReference type="ARBA" id="ARBA00022801"/>
    </source>
</evidence>
<feature type="active site" description="Proton donor" evidence="10">
    <location>
        <position position="186"/>
    </location>
</feature>
<keyword evidence="6" id="KW-0378">Hydrolase</keyword>
<feature type="transmembrane region" description="Helical" evidence="12">
    <location>
        <begin position="120"/>
        <end position="139"/>
    </location>
</feature>
<evidence type="ECO:0000256" key="7">
    <source>
        <dbReference type="ARBA" id="ARBA00022833"/>
    </source>
</evidence>
<name>A0A9J8D5Q8_CYPCA</name>
<keyword evidence="7 11" id="KW-0862">Zinc</keyword>
<dbReference type="SUPFAM" id="SSF53927">
    <property type="entry name" value="Cytidine deaminase-like"/>
    <property type="match status" value="1"/>
</dbReference>
<dbReference type="GeneTree" id="ENSGT00940000167107"/>
<dbReference type="GO" id="GO:0008270">
    <property type="term" value="F:zinc ion binding"/>
    <property type="evidence" value="ECO:0007669"/>
    <property type="project" value="InterPro"/>
</dbReference>
<keyword evidence="15" id="KW-1185">Reference proteome</keyword>
<dbReference type="OMA" id="FAFWINN"/>
<feature type="binding site" evidence="11">
    <location>
        <position position="221"/>
    </location>
    <ligand>
        <name>Zn(2+)</name>
        <dbReference type="ChEBI" id="CHEBI:29105"/>
        <note>catalytic</note>
    </ligand>
</feature>
<dbReference type="PROSITE" id="PS51747">
    <property type="entry name" value="CYT_DCMP_DEAMINASES_2"/>
    <property type="match status" value="1"/>
</dbReference>
<reference evidence="14" key="1">
    <citation type="submission" date="2025-08" db="UniProtKB">
        <authorList>
            <consortium name="Ensembl"/>
        </authorList>
    </citation>
    <scope>IDENTIFICATION</scope>
</reference>
<feature type="binding site" evidence="11">
    <location>
        <position position="218"/>
    </location>
    <ligand>
        <name>Zn(2+)</name>
        <dbReference type="ChEBI" id="CHEBI:29105"/>
        <note>catalytic</note>
    </ligand>
</feature>
<keyword evidence="5 11" id="KW-0479">Metal-binding</keyword>
<evidence type="ECO:0000256" key="4">
    <source>
        <dbReference type="ARBA" id="ARBA00012783"/>
    </source>
</evidence>
<dbReference type="Gene3D" id="3.40.140.10">
    <property type="entry name" value="Cytidine Deaminase, domain 2"/>
    <property type="match status" value="1"/>
</dbReference>
<dbReference type="GO" id="GO:0004126">
    <property type="term" value="F:cytidine deaminase activity"/>
    <property type="evidence" value="ECO:0007669"/>
    <property type="project" value="UniProtKB-EC"/>
</dbReference>
<evidence type="ECO:0000256" key="10">
    <source>
        <dbReference type="PIRSR" id="PIRSR606262-1"/>
    </source>
</evidence>
<evidence type="ECO:0000256" key="1">
    <source>
        <dbReference type="ARBA" id="ARBA00001947"/>
    </source>
</evidence>
<keyword evidence="12" id="KW-1133">Transmembrane helix</keyword>
<protein>
    <recommendedName>
        <fullName evidence="4">cytidine deaminase</fullName>
        <ecNumber evidence="4">3.5.4.5</ecNumber>
    </recommendedName>
    <alternativeName>
        <fullName evidence="8">Cytidine aminohydrolase</fullName>
    </alternativeName>
</protein>
<dbReference type="PANTHER" id="PTHR11644:SF26">
    <property type="entry name" value="CYTIDINE DEAMINASE"/>
    <property type="match status" value="1"/>
</dbReference>
<comment type="cofactor">
    <cofactor evidence="1 11">
        <name>Zn(2+)</name>
        <dbReference type="ChEBI" id="CHEBI:29105"/>
    </cofactor>
</comment>
<dbReference type="PROSITE" id="PS00903">
    <property type="entry name" value="CYT_DCMP_DEAMINASES_1"/>
    <property type="match status" value="1"/>
</dbReference>
<dbReference type="InterPro" id="IPR006262">
    <property type="entry name" value="Cyt_deam_tetra"/>
</dbReference>
<dbReference type="Proteomes" id="UP001108240">
    <property type="component" value="Unplaced"/>
</dbReference>
<feature type="domain" description="CMP/dCMP-type deaminase" evidence="13">
    <location>
        <begin position="132"/>
        <end position="259"/>
    </location>
</feature>
<dbReference type="CDD" id="cd01283">
    <property type="entry name" value="cytidine_deaminase"/>
    <property type="match status" value="1"/>
</dbReference>
<dbReference type="AlphaFoldDB" id="A0A9J8D5Q8"/>
<reference evidence="14" key="2">
    <citation type="submission" date="2025-09" db="UniProtKB">
        <authorList>
            <consortium name="Ensembl"/>
        </authorList>
    </citation>
    <scope>IDENTIFICATION</scope>
</reference>
<proteinExistence type="inferred from homology"/>
<evidence type="ECO:0000313" key="15">
    <source>
        <dbReference type="Proteomes" id="UP001108240"/>
    </source>
</evidence>
<dbReference type="GO" id="GO:0005829">
    <property type="term" value="C:cytosol"/>
    <property type="evidence" value="ECO:0007669"/>
    <property type="project" value="TreeGrafter"/>
</dbReference>
<dbReference type="GO" id="GO:0072527">
    <property type="term" value="P:pyrimidine-containing compound metabolic process"/>
    <property type="evidence" value="ECO:0007669"/>
    <property type="project" value="UniProtKB-ARBA"/>
</dbReference>
<keyword evidence="12" id="KW-0472">Membrane</keyword>
<evidence type="ECO:0000313" key="14">
    <source>
        <dbReference type="Ensembl" id="ENSCCRP00000173476.1"/>
    </source>
</evidence>
<evidence type="ECO:0000256" key="5">
    <source>
        <dbReference type="ARBA" id="ARBA00022723"/>
    </source>
</evidence>
<dbReference type="FunFam" id="3.40.140.10:FF:000008">
    <property type="entry name" value="Cytidine deaminase"/>
    <property type="match status" value="1"/>
</dbReference>
<dbReference type="InterPro" id="IPR050202">
    <property type="entry name" value="Cyt/Deoxycyt_deaminase"/>
</dbReference>
<dbReference type="NCBIfam" id="NF004064">
    <property type="entry name" value="PRK05578.1"/>
    <property type="match status" value="1"/>
</dbReference>